<gene>
    <name evidence="1" type="ORF">SAMN02745110_00855</name>
</gene>
<protein>
    <submittedName>
        <fullName evidence="1">Uncharacterized protein</fullName>
    </submittedName>
</protein>
<organism evidence="1 2">
    <name type="scientific">Eubacterium ruminantium</name>
    <dbReference type="NCBI Taxonomy" id="42322"/>
    <lineage>
        <taxon>Bacteria</taxon>
        <taxon>Bacillati</taxon>
        <taxon>Bacillota</taxon>
        <taxon>Clostridia</taxon>
        <taxon>Eubacteriales</taxon>
        <taxon>Eubacteriaceae</taxon>
        <taxon>Eubacterium</taxon>
    </lineage>
</organism>
<proteinExistence type="predicted"/>
<evidence type="ECO:0000313" key="2">
    <source>
        <dbReference type="Proteomes" id="UP000189857"/>
    </source>
</evidence>
<reference evidence="1 2" key="1">
    <citation type="submission" date="2017-02" db="EMBL/GenBank/DDBJ databases">
        <authorList>
            <person name="Peterson S.W."/>
        </authorList>
    </citation>
    <scope>NUCLEOTIDE SEQUENCE [LARGE SCALE GENOMIC DNA]</scope>
    <source>
        <strain evidence="1 2">ATCC 17233</strain>
    </source>
</reference>
<dbReference type="Proteomes" id="UP000189857">
    <property type="component" value="Unassembled WGS sequence"/>
</dbReference>
<sequence length="50" mass="5975">MIDIPALIKKFCEKDFYADDYEKTTKNLISDDISYNEVKTFIQDFTKDLF</sequence>
<keyword evidence="2" id="KW-1185">Reference proteome</keyword>
<dbReference type="AlphaFoldDB" id="A0A1T4LPA5"/>
<dbReference type="RefSeq" id="WP_176755073.1">
    <property type="nucleotide sequence ID" value="NZ_FMTO01000004.1"/>
</dbReference>
<accession>A0A1T4LPA5</accession>
<evidence type="ECO:0000313" key="1">
    <source>
        <dbReference type="EMBL" id="SJZ56467.1"/>
    </source>
</evidence>
<name>A0A1T4LPA5_9FIRM</name>
<dbReference type="EMBL" id="FUXA01000006">
    <property type="protein sequence ID" value="SJZ56467.1"/>
    <property type="molecule type" value="Genomic_DNA"/>
</dbReference>